<evidence type="ECO:0000256" key="1">
    <source>
        <dbReference type="SAM" id="MobiDB-lite"/>
    </source>
</evidence>
<dbReference type="SUPFAM" id="SSF51306">
    <property type="entry name" value="LexA/Signal peptidase"/>
    <property type="match status" value="1"/>
</dbReference>
<dbReference type="CDD" id="cd06529">
    <property type="entry name" value="S24_LexA-like"/>
    <property type="match status" value="1"/>
</dbReference>
<dbReference type="Gene3D" id="2.10.109.10">
    <property type="entry name" value="Umud Fragment, subunit A"/>
    <property type="match status" value="1"/>
</dbReference>
<name>A0ABW5BLE3_9PROT</name>
<gene>
    <name evidence="3" type="ORF">ACFSKO_15035</name>
</gene>
<dbReference type="EMBL" id="JBHUII010000008">
    <property type="protein sequence ID" value="MFD2206942.1"/>
    <property type="molecule type" value="Genomic_DNA"/>
</dbReference>
<accession>A0ABW5BLE3</accession>
<sequence>MLKHTDVWRAIDSLAAQNSLSPSGLARKSGLDPTTFNKSKRITQQNKQRWPSTESIAKILFATNSTLAEFVELIGGESAGLFAQRIPVLDLARAGSNEHFDHNGHPQGNAWDETLFAHIDDPAAFGLEVTGNLYKPVYSEGDILLISPAADLRRGDRVALMTFDHQIHLKELVRNSPLKAELKGFTFAQEDSLLMTQDIVWIARILWASQ</sequence>
<protein>
    <submittedName>
        <fullName evidence="3">S24 family peptidase</fullName>
    </submittedName>
</protein>
<feature type="compositionally biased region" description="Polar residues" evidence="1">
    <location>
        <begin position="32"/>
        <end position="49"/>
    </location>
</feature>
<organism evidence="3 4">
    <name type="scientific">Kiloniella antarctica</name>
    <dbReference type="NCBI Taxonomy" id="1550907"/>
    <lineage>
        <taxon>Bacteria</taxon>
        <taxon>Pseudomonadati</taxon>
        <taxon>Pseudomonadota</taxon>
        <taxon>Alphaproteobacteria</taxon>
        <taxon>Rhodospirillales</taxon>
        <taxon>Kiloniellaceae</taxon>
        <taxon>Kiloniella</taxon>
    </lineage>
</organism>
<comment type="caution">
    <text evidence="3">The sequence shown here is derived from an EMBL/GenBank/DDBJ whole genome shotgun (WGS) entry which is preliminary data.</text>
</comment>
<keyword evidence="4" id="KW-1185">Reference proteome</keyword>
<evidence type="ECO:0000313" key="4">
    <source>
        <dbReference type="Proteomes" id="UP001597294"/>
    </source>
</evidence>
<evidence type="ECO:0000313" key="3">
    <source>
        <dbReference type="EMBL" id="MFD2206942.1"/>
    </source>
</evidence>
<dbReference type="InterPro" id="IPR039418">
    <property type="entry name" value="LexA-like"/>
</dbReference>
<dbReference type="Pfam" id="PF00717">
    <property type="entry name" value="Peptidase_S24"/>
    <property type="match status" value="1"/>
</dbReference>
<dbReference type="InterPro" id="IPR036286">
    <property type="entry name" value="LexA/Signal_pep-like_sf"/>
</dbReference>
<evidence type="ECO:0000259" key="2">
    <source>
        <dbReference type="Pfam" id="PF00717"/>
    </source>
</evidence>
<dbReference type="RefSeq" id="WP_380253076.1">
    <property type="nucleotide sequence ID" value="NZ_JBHUII010000008.1"/>
</dbReference>
<feature type="domain" description="Peptidase S24/S26A/S26B/S26C" evidence="2">
    <location>
        <begin position="87"/>
        <end position="182"/>
    </location>
</feature>
<proteinExistence type="predicted"/>
<feature type="region of interest" description="Disordered" evidence="1">
    <location>
        <begin position="20"/>
        <end position="49"/>
    </location>
</feature>
<reference evidence="4" key="1">
    <citation type="journal article" date="2019" name="Int. J. Syst. Evol. Microbiol.">
        <title>The Global Catalogue of Microorganisms (GCM) 10K type strain sequencing project: providing services to taxonomists for standard genome sequencing and annotation.</title>
        <authorList>
            <consortium name="The Broad Institute Genomics Platform"/>
            <consortium name="The Broad Institute Genome Sequencing Center for Infectious Disease"/>
            <person name="Wu L."/>
            <person name="Ma J."/>
        </authorList>
    </citation>
    <scope>NUCLEOTIDE SEQUENCE [LARGE SCALE GENOMIC DNA]</scope>
    <source>
        <strain evidence="4">CGMCC 4.7192</strain>
    </source>
</reference>
<dbReference type="InterPro" id="IPR015927">
    <property type="entry name" value="Peptidase_S24_S26A/B/C"/>
</dbReference>
<dbReference type="Proteomes" id="UP001597294">
    <property type="component" value="Unassembled WGS sequence"/>
</dbReference>